<accession>A0A1H8CY58</accession>
<evidence type="ECO:0000313" key="2">
    <source>
        <dbReference type="Proteomes" id="UP000198984"/>
    </source>
</evidence>
<dbReference type="EMBL" id="FOBB01000007">
    <property type="protein sequence ID" value="SEM99905.1"/>
    <property type="molecule type" value="Genomic_DNA"/>
</dbReference>
<evidence type="ECO:0000313" key="1">
    <source>
        <dbReference type="EMBL" id="SEM99905.1"/>
    </source>
</evidence>
<gene>
    <name evidence="1" type="ORF">SAMN04488505_107260</name>
</gene>
<reference evidence="1 2" key="1">
    <citation type="submission" date="2016-10" db="EMBL/GenBank/DDBJ databases">
        <authorList>
            <person name="de Groot N.N."/>
        </authorList>
    </citation>
    <scope>NUCLEOTIDE SEQUENCE [LARGE SCALE GENOMIC DNA]</scope>
    <source>
        <strain evidence="1 2">DSM 21039</strain>
    </source>
</reference>
<organism evidence="1 2">
    <name type="scientific">Chitinophaga rupis</name>
    <dbReference type="NCBI Taxonomy" id="573321"/>
    <lineage>
        <taxon>Bacteria</taxon>
        <taxon>Pseudomonadati</taxon>
        <taxon>Bacteroidota</taxon>
        <taxon>Chitinophagia</taxon>
        <taxon>Chitinophagales</taxon>
        <taxon>Chitinophagaceae</taxon>
        <taxon>Chitinophaga</taxon>
    </lineage>
</organism>
<dbReference type="AlphaFoldDB" id="A0A1H8CY58"/>
<proteinExistence type="predicted"/>
<keyword evidence="2" id="KW-1185">Reference proteome</keyword>
<sequence length="49" mass="5767">MIQLDSKILNTSEQAIFYALQRQIDAEISFDREVQKLRICGRIKVEVKK</sequence>
<name>A0A1H8CY58_9BACT</name>
<dbReference type="Proteomes" id="UP000198984">
    <property type="component" value="Unassembled WGS sequence"/>
</dbReference>
<protein>
    <submittedName>
        <fullName evidence="1">Uncharacterized protein</fullName>
    </submittedName>
</protein>